<keyword evidence="6" id="KW-0732">Signal</keyword>
<keyword evidence="9" id="KW-1185">Reference proteome</keyword>
<dbReference type="InterPro" id="IPR006045">
    <property type="entry name" value="Cupin_1"/>
</dbReference>
<dbReference type="HOGENOM" id="CLU_061239_3_0_1"/>
<dbReference type="RefSeq" id="XP_016641019.1">
    <property type="nucleotide sequence ID" value="XM_016789192.1"/>
</dbReference>
<dbReference type="SUPFAM" id="SSF51182">
    <property type="entry name" value="RmlC-like cupins"/>
    <property type="match status" value="1"/>
</dbReference>
<sequence>MRLTSTAAALVLAFTSSVLAAPGSFHERRQDNNQAPPADALSVTQKLLLAPLAVDRFKILTKPEDFKFNLTPDDIPEGQGGSVKLANRASFPALVGTGASLAVGRIAPCGINTFHVHPRSAELQLVIEGSLVTEMVPENGAEPIRNTVNKFEVTPFYQGSIHHQWNPTCSDAFFVAALPNEDPGTGQLVNNIFKLDQNALLDTLDNRFDSAISGDLIEKIKQNLPQSVVQGVRACNAKCKPQAPENTEPSK</sequence>
<dbReference type="EMBL" id="JOWA01000110">
    <property type="protein sequence ID" value="KEZ41220.1"/>
    <property type="molecule type" value="Genomic_DNA"/>
</dbReference>
<dbReference type="PROSITE" id="PS00725">
    <property type="entry name" value="GERMIN"/>
    <property type="match status" value="1"/>
</dbReference>
<keyword evidence="3" id="KW-0964">Secreted</keyword>
<dbReference type="KEGG" id="sapo:SAPIO_CDS7307"/>
<feature type="domain" description="Cupin type-1" evidence="7">
    <location>
        <begin position="68"/>
        <end position="218"/>
    </location>
</feature>
<comment type="caution">
    <text evidence="8">The sequence shown here is derived from an EMBL/GenBank/DDBJ whole genome shotgun (WGS) entry which is preliminary data.</text>
</comment>
<evidence type="ECO:0000259" key="7">
    <source>
        <dbReference type="SMART" id="SM00835"/>
    </source>
</evidence>
<dbReference type="GO" id="GO:0005576">
    <property type="term" value="C:extracellular region"/>
    <property type="evidence" value="ECO:0007669"/>
    <property type="project" value="UniProtKB-SubCell"/>
</dbReference>
<dbReference type="AlphaFoldDB" id="A0A084G1K8"/>
<keyword evidence="5" id="KW-0464">Manganese</keyword>
<dbReference type="VEuPathDB" id="FungiDB:SAPIO_CDS7307"/>
<dbReference type="SMART" id="SM00835">
    <property type="entry name" value="Cupin_1"/>
    <property type="match status" value="1"/>
</dbReference>
<proteinExistence type="inferred from homology"/>
<protein>
    <recommendedName>
        <fullName evidence="7">Cupin type-1 domain-containing protein</fullName>
    </recommendedName>
</protein>
<evidence type="ECO:0000313" key="8">
    <source>
        <dbReference type="EMBL" id="KEZ41220.1"/>
    </source>
</evidence>
<keyword evidence="4" id="KW-0479">Metal-binding</keyword>
<evidence type="ECO:0000313" key="9">
    <source>
        <dbReference type="Proteomes" id="UP000028545"/>
    </source>
</evidence>
<dbReference type="PRINTS" id="PR00325">
    <property type="entry name" value="GERMIN"/>
</dbReference>
<evidence type="ECO:0000256" key="2">
    <source>
        <dbReference type="ARBA" id="ARBA00007456"/>
    </source>
</evidence>
<evidence type="ECO:0000256" key="4">
    <source>
        <dbReference type="ARBA" id="ARBA00022723"/>
    </source>
</evidence>
<dbReference type="PANTHER" id="PTHR31238">
    <property type="entry name" value="GERMIN-LIKE PROTEIN SUBFAMILY 3 MEMBER 3"/>
    <property type="match status" value="1"/>
</dbReference>
<comment type="subcellular location">
    <subcellularLocation>
        <location evidence="1">Secreted</location>
    </subcellularLocation>
</comment>
<dbReference type="InterPro" id="IPR011051">
    <property type="entry name" value="RmlC_Cupin_sf"/>
</dbReference>
<evidence type="ECO:0000256" key="3">
    <source>
        <dbReference type="ARBA" id="ARBA00022525"/>
    </source>
</evidence>
<dbReference type="InterPro" id="IPR014710">
    <property type="entry name" value="RmlC-like_jellyroll"/>
</dbReference>
<evidence type="ECO:0000256" key="6">
    <source>
        <dbReference type="SAM" id="SignalP"/>
    </source>
</evidence>
<dbReference type="Proteomes" id="UP000028545">
    <property type="component" value="Unassembled WGS sequence"/>
</dbReference>
<dbReference type="GeneID" id="27726379"/>
<dbReference type="CDD" id="cd02241">
    <property type="entry name" value="cupin_OxOx"/>
    <property type="match status" value="1"/>
</dbReference>
<feature type="signal peptide" evidence="6">
    <location>
        <begin position="1"/>
        <end position="20"/>
    </location>
</feature>
<dbReference type="Gene3D" id="2.60.120.10">
    <property type="entry name" value="Jelly Rolls"/>
    <property type="match status" value="1"/>
</dbReference>
<dbReference type="Pfam" id="PF00190">
    <property type="entry name" value="Cupin_1"/>
    <property type="match status" value="1"/>
</dbReference>
<dbReference type="GO" id="GO:0030145">
    <property type="term" value="F:manganese ion binding"/>
    <property type="evidence" value="ECO:0007669"/>
    <property type="project" value="InterPro"/>
</dbReference>
<organism evidence="8 9">
    <name type="scientific">Pseudallescheria apiosperma</name>
    <name type="common">Scedosporium apiospermum</name>
    <dbReference type="NCBI Taxonomy" id="563466"/>
    <lineage>
        <taxon>Eukaryota</taxon>
        <taxon>Fungi</taxon>
        <taxon>Dikarya</taxon>
        <taxon>Ascomycota</taxon>
        <taxon>Pezizomycotina</taxon>
        <taxon>Sordariomycetes</taxon>
        <taxon>Hypocreomycetidae</taxon>
        <taxon>Microascales</taxon>
        <taxon>Microascaceae</taxon>
        <taxon>Scedosporium</taxon>
    </lineage>
</organism>
<dbReference type="OrthoDB" id="1921208at2759"/>
<dbReference type="OMA" id="ECLKKCN"/>
<evidence type="ECO:0000256" key="1">
    <source>
        <dbReference type="ARBA" id="ARBA00004613"/>
    </source>
</evidence>
<evidence type="ECO:0000256" key="5">
    <source>
        <dbReference type="ARBA" id="ARBA00023211"/>
    </source>
</evidence>
<dbReference type="InterPro" id="IPR001929">
    <property type="entry name" value="Germin"/>
</dbReference>
<name>A0A084G1K8_PSEDA</name>
<reference evidence="8 9" key="1">
    <citation type="journal article" date="2014" name="Genome Announc.">
        <title>Draft genome sequence of the pathogenic fungus Scedosporium apiospermum.</title>
        <authorList>
            <person name="Vandeputte P."/>
            <person name="Ghamrawi S."/>
            <person name="Rechenmann M."/>
            <person name="Iltis A."/>
            <person name="Giraud S."/>
            <person name="Fleury M."/>
            <person name="Thornton C."/>
            <person name="Delhaes L."/>
            <person name="Meyer W."/>
            <person name="Papon N."/>
            <person name="Bouchara J.P."/>
        </authorList>
    </citation>
    <scope>NUCLEOTIDE SEQUENCE [LARGE SCALE GENOMIC DNA]</scope>
    <source>
        <strain evidence="8 9">IHEM 14462</strain>
    </source>
</reference>
<dbReference type="InterPro" id="IPR019780">
    <property type="entry name" value="Germin_Mn-BS"/>
</dbReference>
<feature type="chain" id="PRO_5001775242" description="Cupin type-1 domain-containing protein" evidence="6">
    <location>
        <begin position="21"/>
        <end position="251"/>
    </location>
</feature>
<gene>
    <name evidence="8" type="ORF">SAPIO_CDS7307</name>
</gene>
<comment type="similarity">
    <text evidence="2">Belongs to the germin family.</text>
</comment>
<accession>A0A084G1K8</accession>